<name>A0AB34X011_9ACTO</name>
<dbReference type="GO" id="GO:0006508">
    <property type="term" value="P:proteolysis"/>
    <property type="evidence" value="ECO:0007669"/>
    <property type="project" value="UniProtKB-KW"/>
</dbReference>
<gene>
    <name evidence="7" type="ORF">CJ240_00905</name>
    <name evidence="6" type="ORF">HMPREF1862_00818</name>
</gene>
<evidence type="ECO:0000313" key="9">
    <source>
        <dbReference type="Proteomes" id="UP000243201"/>
    </source>
</evidence>
<accession>A0AB34X011</accession>
<evidence type="ECO:0000256" key="2">
    <source>
        <dbReference type="ARBA" id="ARBA00022801"/>
    </source>
</evidence>
<dbReference type="Proteomes" id="UP000070572">
    <property type="component" value="Unassembled WGS sequence"/>
</dbReference>
<dbReference type="InterPro" id="IPR000169">
    <property type="entry name" value="Pept_cys_AS"/>
</dbReference>
<dbReference type="PROSITE" id="PS00139">
    <property type="entry name" value="THIOL_PROTEASE_CYS"/>
    <property type="match status" value="1"/>
</dbReference>
<comment type="caution">
    <text evidence="6">The sequence shown here is derived from an EMBL/GenBank/DDBJ whole genome shotgun (WGS) entry which is preliminary data.</text>
</comment>
<reference evidence="7 9" key="2">
    <citation type="submission" date="2017-09" db="EMBL/GenBank/DDBJ databases">
        <title>Bacterial strain isolated from the female urinary microbiota.</title>
        <authorList>
            <person name="Thomas-White K."/>
            <person name="Kumar N."/>
            <person name="Forster S."/>
            <person name="Putonti C."/>
            <person name="Lawley T."/>
            <person name="Wolfe A.J."/>
        </authorList>
    </citation>
    <scope>NUCLEOTIDE SEQUENCE [LARGE SCALE GENOMIC DNA]</scope>
    <source>
        <strain evidence="7 9">UMB0744</strain>
    </source>
</reference>
<dbReference type="Proteomes" id="UP000243201">
    <property type="component" value="Unassembled WGS sequence"/>
</dbReference>
<dbReference type="GO" id="GO:0005737">
    <property type="term" value="C:cytoplasm"/>
    <property type="evidence" value="ECO:0007669"/>
    <property type="project" value="TreeGrafter"/>
</dbReference>
<organism evidence="6 8">
    <name type="scientific">Varibaculum cambriense</name>
    <dbReference type="NCBI Taxonomy" id="184870"/>
    <lineage>
        <taxon>Bacteria</taxon>
        <taxon>Bacillati</taxon>
        <taxon>Actinomycetota</taxon>
        <taxon>Actinomycetes</taxon>
        <taxon>Actinomycetales</taxon>
        <taxon>Actinomycetaceae</taxon>
        <taxon>Varibaculum</taxon>
    </lineage>
</organism>
<feature type="active site" evidence="5">
    <location>
        <position position="376"/>
    </location>
</feature>
<keyword evidence="9" id="KW-1185">Reference proteome</keyword>
<keyword evidence="2 4" id="KW-0378">Hydrolase</keyword>
<proteinExistence type="inferred from homology"/>
<feature type="active site" evidence="5">
    <location>
        <position position="84"/>
    </location>
</feature>
<keyword evidence="4 6" id="KW-0031">Aminopeptidase</keyword>
<dbReference type="GO" id="GO:0070005">
    <property type="term" value="F:cysteine-type aminopeptidase activity"/>
    <property type="evidence" value="ECO:0007669"/>
    <property type="project" value="InterPro"/>
</dbReference>
<keyword evidence="3 4" id="KW-0788">Thiol protease</keyword>
<protein>
    <recommendedName>
        <fullName evidence="4">Aminopeptidase</fullName>
    </recommendedName>
</protein>
<dbReference type="PANTHER" id="PTHR10363:SF2">
    <property type="entry name" value="BLEOMYCIN HYDROLASE"/>
    <property type="match status" value="1"/>
</dbReference>
<comment type="similarity">
    <text evidence="4">Belongs to the peptidase C1 family.</text>
</comment>
<dbReference type="PANTHER" id="PTHR10363">
    <property type="entry name" value="BLEOMYCIN HYDROLASE"/>
    <property type="match status" value="1"/>
</dbReference>
<dbReference type="Pfam" id="PF03051">
    <property type="entry name" value="Peptidase_C1_2"/>
    <property type="match status" value="1"/>
</dbReference>
<dbReference type="InterPro" id="IPR038765">
    <property type="entry name" value="Papain-like_cys_pep_sf"/>
</dbReference>
<evidence type="ECO:0000256" key="4">
    <source>
        <dbReference type="PIRNR" id="PIRNR005700"/>
    </source>
</evidence>
<sequence>MASLCPNLGGTVSEREATLTPEILSELRKEFSTDTRGQLMQNAVTNSDIDQVAQNHQVVAYADRSMSHKLDAWPVANQKKSGRCWLFAGLNLLRSSMIKRLNVENFEFSQAYLFYWDKLEKANYFFESQIELADRDLDDRTVAHLLSDPIGDGGQWNMFVALVDKYGVVPKWAMPETESSSNSKKMDRILERYLREGALTLRKAAQNSPKTVGEVKAGLLKGVHRILNIHLGTPPEKFVWQYNDKDNKFERLGEVTPQQFADKYIVNDLRNYVCLVNDPREANPYGKTYTVDRLGNVLGAAPVRYLNVPMQVMKDCAATVLQAGKPVWFGCDTEQQADRELSLWDKNLYDYEAVYGVEFGMDKEERLLSHESLMTHAMLFVGVDILDGAPRRWRVENSWGCEGRADEGFYTMNDSWFDEYVFEIAVHRDRLPKQYREVIESEDAPIVLPAWDPMGSLA</sequence>
<evidence type="ECO:0000313" key="6">
    <source>
        <dbReference type="EMBL" id="KXB81094.1"/>
    </source>
</evidence>
<evidence type="ECO:0000256" key="5">
    <source>
        <dbReference type="PIRSR" id="PIRSR005700-1"/>
    </source>
</evidence>
<dbReference type="Gene3D" id="3.90.70.10">
    <property type="entry name" value="Cysteine proteinases"/>
    <property type="match status" value="1"/>
</dbReference>
<dbReference type="SUPFAM" id="SSF54001">
    <property type="entry name" value="Cysteine proteinases"/>
    <property type="match status" value="1"/>
</dbReference>
<dbReference type="EMBL" id="LSDN01000013">
    <property type="protein sequence ID" value="KXB81094.1"/>
    <property type="molecule type" value="Genomic_DNA"/>
</dbReference>
<dbReference type="GO" id="GO:0043418">
    <property type="term" value="P:homocysteine catabolic process"/>
    <property type="evidence" value="ECO:0007669"/>
    <property type="project" value="TreeGrafter"/>
</dbReference>
<evidence type="ECO:0000313" key="8">
    <source>
        <dbReference type="Proteomes" id="UP000070572"/>
    </source>
</evidence>
<dbReference type="PIRSF" id="PIRSF005700">
    <property type="entry name" value="PepC"/>
    <property type="match status" value="1"/>
</dbReference>
<dbReference type="InterPro" id="IPR004134">
    <property type="entry name" value="Peptidase_C1B"/>
</dbReference>
<keyword evidence="1 4" id="KW-0645">Protease</keyword>
<dbReference type="GO" id="GO:0009636">
    <property type="term" value="P:response to toxic substance"/>
    <property type="evidence" value="ECO:0007669"/>
    <property type="project" value="TreeGrafter"/>
</dbReference>
<reference evidence="6 8" key="1">
    <citation type="submission" date="2016-01" db="EMBL/GenBank/DDBJ databases">
        <authorList>
            <person name="Mitreva M."/>
            <person name="Pepin K.H."/>
            <person name="Mihindukulasuriya K.A."/>
            <person name="Fulton R."/>
            <person name="Fronick C."/>
            <person name="O'Laughlin M."/>
            <person name="Miner T."/>
            <person name="Herter B."/>
            <person name="Rosa B.A."/>
            <person name="Cordes M."/>
            <person name="Tomlinson C."/>
            <person name="Wollam A."/>
            <person name="Palsikar V.B."/>
            <person name="Mardis E.R."/>
            <person name="Wilson R.K."/>
        </authorList>
    </citation>
    <scope>NUCLEOTIDE SEQUENCE [LARGE SCALE GENOMIC DNA]</scope>
    <source>
        <strain evidence="6 8">DNF00696</strain>
    </source>
</reference>
<evidence type="ECO:0000256" key="1">
    <source>
        <dbReference type="ARBA" id="ARBA00022670"/>
    </source>
</evidence>
<dbReference type="AlphaFoldDB" id="A0AB34X011"/>
<dbReference type="CDD" id="cd00585">
    <property type="entry name" value="Peptidase_C1B"/>
    <property type="match status" value="1"/>
</dbReference>
<evidence type="ECO:0000313" key="7">
    <source>
        <dbReference type="EMBL" id="PMB90335.1"/>
    </source>
</evidence>
<dbReference type="EMBL" id="PNGC01000001">
    <property type="protein sequence ID" value="PMB90335.1"/>
    <property type="molecule type" value="Genomic_DNA"/>
</dbReference>
<evidence type="ECO:0000256" key="3">
    <source>
        <dbReference type="ARBA" id="ARBA00022807"/>
    </source>
</evidence>
<feature type="active site" evidence="5">
    <location>
        <position position="397"/>
    </location>
</feature>